<feature type="non-terminal residue" evidence="1">
    <location>
        <position position="122"/>
    </location>
</feature>
<keyword evidence="2" id="KW-1185">Reference proteome</keyword>
<protein>
    <recommendedName>
        <fullName evidence="3">Reverse transcriptase</fullName>
    </recommendedName>
</protein>
<evidence type="ECO:0000313" key="1">
    <source>
        <dbReference type="EMBL" id="KZR98058.1"/>
    </source>
</evidence>
<evidence type="ECO:0008006" key="3">
    <source>
        <dbReference type="Google" id="ProtNLM"/>
    </source>
</evidence>
<gene>
    <name evidence="1" type="ORF">APZ42_006710</name>
</gene>
<evidence type="ECO:0000313" key="2">
    <source>
        <dbReference type="Proteomes" id="UP000076858"/>
    </source>
</evidence>
<feature type="non-terminal residue" evidence="1">
    <location>
        <position position="1"/>
    </location>
</feature>
<dbReference type="OrthoDB" id="10067100at2759"/>
<accession>A0A164FR06</accession>
<reference evidence="1 2" key="1">
    <citation type="submission" date="2016-03" db="EMBL/GenBank/DDBJ databases">
        <title>EvidentialGene: Evidence-directed Construction of Genes on Genomes.</title>
        <authorList>
            <person name="Gilbert D.G."/>
            <person name="Choi J.-H."/>
            <person name="Mockaitis K."/>
            <person name="Colbourne J."/>
            <person name="Pfrender M."/>
        </authorList>
    </citation>
    <scope>NUCLEOTIDE SEQUENCE [LARGE SCALE GENOMIC DNA]</scope>
    <source>
        <strain evidence="1 2">Xinb3</strain>
        <tissue evidence="1">Complete organism</tissue>
    </source>
</reference>
<organism evidence="1 2">
    <name type="scientific">Daphnia magna</name>
    <dbReference type="NCBI Taxonomy" id="35525"/>
    <lineage>
        <taxon>Eukaryota</taxon>
        <taxon>Metazoa</taxon>
        <taxon>Ecdysozoa</taxon>
        <taxon>Arthropoda</taxon>
        <taxon>Crustacea</taxon>
        <taxon>Branchiopoda</taxon>
        <taxon>Diplostraca</taxon>
        <taxon>Cladocera</taxon>
        <taxon>Anomopoda</taxon>
        <taxon>Daphniidae</taxon>
        <taxon>Daphnia</taxon>
    </lineage>
</organism>
<dbReference type="Proteomes" id="UP000076858">
    <property type="component" value="Unassembled WGS sequence"/>
</dbReference>
<comment type="caution">
    <text evidence="1">The sequence shown here is derived from an EMBL/GenBank/DDBJ whole genome shotgun (WGS) entry which is preliminary data.</text>
</comment>
<sequence>GLLLETKSKDMARLVARNSPLHFSEWDLIHQARLGLLPLHGAPGYQPPDKSCRRCGQPMETTAHVLNVCVNNMGRMTSRHDAILDRLQEAINKAGHTTHKNRAYGNSSLRPDLVVDTDDGAL</sequence>
<dbReference type="EMBL" id="LRGB01018632">
    <property type="protein sequence ID" value="KZR98058.1"/>
    <property type="molecule type" value="Genomic_DNA"/>
</dbReference>
<dbReference type="STRING" id="35525.A0A164FR06"/>
<name>A0A164FR06_9CRUS</name>
<dbReference type="AlphaFoldDB" id="A0A164FR06"/>
<proteinExistence type="predicted"/>